<organism evidence="4 5">
    <name type="scientific">Pseudoalteromonas rubra</name>
    <dbReference type="NCBI Taxonomy" id="43658"/>
    <lineage>
        <taxon>Bacteria</taxon>
        <taxon>Pseudomonadati</taxon>
        <taxon>Pseudomonadota</taxon>
        <taxon>Gammaproteobacteria</taxon>
        <taxon>Alteromonadales</taxon>
        <taxon>Pseudoalteromonadaceae</taxon>
        <taxon>Pseudoalteromonas</taxon>
    </lineage>
</organism>
<name>A0A4Q7E5B1_9GAMM</name>
<evidence type="ECO:0000256" key="1">
    <source>
        <dbReference type="ARBA" id="ARBA00003989"/>
    </source>
</evidence>
<dbReference type="RefSeq" id="WP_125721034.1">
    <property type="nucleotide sequence ID" value="NZ_PPUZ01000044.1"/>
</dbReference>
<dbReference type="AlphaFoldDB" id="A0A4Q7E5B1"/>
<dbReference type="Pfam" id="PF10627">
    <property type="entry name" value="CsgE"/>
    <property type="match status" value="1"/>
</dbReference>
<dbReference type="Proteomes" id="UP000292345">
    <property type="component" value="Unassembled WGS sequence"/>
</dbReference>
<accession>A0A4Q7E5B1</accession>
<keyword evidence="3" id="KW-0732">Signal</keyword>
<evidence type="ECO:0000313" key="4">
    <source>
        <dbReference type="EMBL" id="RZM77514.1"/>
    </source>
</evidence>
<proteinExistence type="predicted"/>
<gene>
    <name evidence="4" type="ORF">C3B51_16405</name>
</gene>
<comment type="function">
    <text evidence="1">May be involved in the biogenesis of curli organelles.</text>
</comment>
<evidence type="ECO:0000256" key="3">
    <source>
        <dbReference type="ARBA" id="ARBA00022729"/>
    </source>
</evidence>
<sequence>MATKPGGFVAKFAFMKISIFVLTMLCLGLIPHSHGADEEVELGGLVIDQSISRFGYQFYFDFSQLWRDVPATSGVNITIKETVLPRAGTRLQVFMNNQLVYATAMGRRGGPLKARVEAALFAIMDAMASAQHQQHSPDLATSGW</sequence>
<evidence type="ECO:0000256" key="2">
    <source>
        <dbReference type="ARBA" id="ARBA00014024"/>
    </source>
</evidence>
<reference evidence="4 5" key="1">
    <citation type="submission" date="2018-01" db="EMBL/GenBank/DDBJ databases">
        <title>Co-occurrence of chitin degradation, pigmentation and bioactivity in marine Pseudoalteromonas.</title>
        <authorList>
            <person name="Paulsen S."/>
            <person name="Gram L."/>
            <person name="Machado H."/>
        </authorList>
    </citation>
    <scope>NUCLEOTIDE SEQUENCE [LARGE SCALE GENOMIC DNA]</scope>
    <source>
        <strain evidence="4 5">S1946</strain>
    </source>
</reference>
<protein>
    <recommendedName>
        <fullName evidence="2">Curli production assembly/transport component CsgE</fullName>
    </recommendedName>
</protein>
<comment type="caution">
    <text evidence="4">The sequence shown here is derived from an EMBL/GenBank/DDBJ whole genome shotgun (WGS) entry which is preliminary data.</text>
</comment>
<dbReference type="InterPro" id="IPR018900">
    <property type="entry name" value="Curli_CsgE"/>
</dbReference>
<dbReference type="EMBL" id="PPUZ01000044">
    <property type="protein sequence ID" value="RZM77514.1"/>
    <property type="molecule type" value="Genomic_DNA"/>
</dbReference>
<evidence type="ECO:0000313" key="5">
    <source>
        <dbReference type="Proteomes" id="UP000292345"/>
    </source>
</evidence>